<evidence type="ECO:0000313" key="3">
    <source>
        <dbReference type="Proteomes" id="UP000289738"/>
    </source>
</evidence>
<dbReference type="Proteomes" id="UP000289738">
    <property type="component" value="Chromosome A04"/>
</dbReference>
<protein>
    <submittedName>
        <fullName evidence="2">Uncharacterized protein</fullName>
    </submittedName>
</protein>
<dbReference type="AlphaFoldDB" id="A0A445DFG9"/>
<comment type="caution">
    <text evidence="2">The sequence shown here is derived from an EMBL/GenBank/DDBJ whole genome shotgun (WGS) entry which is preliminary data.</text>
</comment>
<feature type="region of interest" description="Disordered" evidence="1">
    <location>
        <begin position="112"/>
        <end position="143"/>
    </location>
</feature>
<keyword evidence="3" id="KW-1185">Reference proteome</keyword>
<evidence type="ECO:0000313" key="2">
    <source>
        <dbReference type="EMBL" id="RYR61872.1"/>
    </source>
</evidence>
<evidence type="ECO:0000256" key="1">
    <source>
        <dbReference type="SAM" id="MobiDB-lite"/>
    </source>
</evidence>
<reference evidence="2 3" key="1">
    <citation type="submission" date="2019-01" db="EMBL/GenBank/DDBJ databases">
        <title>Sequencing of cultivated peanut Arachis hypogaea provides insights into genome evolution and oil improvement.</title>
        <authorList>
            <person name="Chen X."/>
        </authorList>
    </citation>
    <scope>NUCLEOTIDE SEQUENCE [LARGE SCALE GENOMIC DNA]</scope>
    <source>
        <strain evidence="3">cv. Fuhuasheng</strain>
        <tissue evidence="2">Leaves</tissue>
    </source>
</reference>
<dbReference type="EMBL" id="SDMP01000004">
    <property type="protein sequence ID" value="RYR61872.1"/>
    <property type="molecule type" value="Genomic_DNA"/>
</dbReference>
<gene>
    <name evidence="2" type="ORF">Ahy_A04g019110</name>
</gene>
<feature type="compositionally biased region" description="Low complexity" evidence="1">
    <location>
        <begin position="127"/>
        <end position="139"/>
    </location>
</feature>
<feature type="compositionally biased region" description="Polar residues" evidence="1">
    <location>
        <begin position="219"/>
        <end position="233"/>
    </location>
</feature>
<feature type="compositionally biased region" description="Basic and acidic residues" evidence="1">
    <location>
        <begin position="112"/>
        <end position="121"/>
    </location>
</feature>
<sequence>MAYEMSNVIGSSSTNDSIPVIVQQADVTSRSESAIGSERVNNTQNPQQHSEYSRDYNVSSTSNAANSMAVYRQQVEESHHDLVNLLTQQMTTILNPMMTDHESKFERLARQGEEHNARENNEGFGNGFENENNIFNGENPHIVPRGKNADEVLARLRANHGGEHYQQKIKDRDVSLCPRCNDVFDVEAAAIFKKERMKKELAHRKEQVCRRQPIRRIEGQSSKTPQQSVSAPLSRSQAIGVQCIQNCQEF</sequence>
<accession>A0A445DFG9</accession>
<proteinExistence type="predicted"/>
<feature type="region of interest" description="Disordered" evidence="1">
    <location>
        <begin position="31"/>
        <end position="53"/>
    </location>
</feature>
<name>A0A445DFG9_ARAHY</name>
<organism evidence="2 3">
    <name type="scientific">Arachis hypogaea</name>
    <name type="common">Peanut</name>
    <dbReference type="NCBI Taxonomy" id="3818"/>
    <lineage>
        <taxon>Eukaryota</taxon>
        <taxon>Viridiplantae</taxon>
        <taxon>Streptophyta</taxon>
        <taxon>Embryophyta</taxon>
        <taxon>Tracheophyta</taxon>
        <taxon>Spermatophyta</taxon>
        <taxon>Magnoliopsida</taxon>
        <taxon>eudicotyledons</taxon>
        <taxon>Gunneridae</taxon>
        <taxon>Pentapetalae</taxon>
        <taxon>rosids</taxon>
        <taxon>fabids</taxon>
        <taxon>Fabales</taxon>
        <taxon>Fabaceae</taxon>
        <taxon>Papilionoideae</taxon>
        <taxon>50 kb inversion clade</taxon>
        <taxon>dalbergioids sensu lato</taxon>
        <taxon>Dalbergieae</taxon>
        <taxon>Pterocarpus clade</taxon>
        <taxon>Arachis</taxon>
    </lineage>
</organism>
<feature type="region of interest" description="Disordered" evidence="1">
    <location>
        <begin position="214"/>
        <end position="233"/>
    </location>
</feature>